<evidence type="ECO:0000256" key="2">
    <source>
        <dbReference type="SAM" id="MobiDB-lite"/>
    </source>
</evidence>
<evidence type="ECO:0000313" key="5">
    <source>
        <dbReference type="EMBL" id="CAL4760782.1"/>
    </source>
</evidence>
<feature type="region of interest" description="Disordered" evidence="2">
    <location>
        <begin position="1"/>
        <end position="26"/>
    </location>
</feature>
<dbReference type="GO" id="GO:0005886">
    <property type="term" value="C:plasma membrane"/>
    <property type="evidence" value="ECO:0007669"/>
    <property type="project" value="TreeGrafter"/>
</dbReference>
<comment type="similarity">
    <text evidence="1">Belongs to the major facilitator superfamily.</text>
</comment>
<protein>
    <submittedName>
        <fullName evidence="5">Sulfoquinovose importer</fullName>
    </submittedName>
</protein>
<feature type="transmembrane region" description="Helical" evidence="3">
    <location>
        <begin position="90"/>
        <end position="109"/>
    </location>
</feature>
<feature type="transmembrane region" description="Helical" evidence="3">
    <location>
        <begin position="263"/>
        <end position="283"/>
    </location>
</feature>
<dbReference type="GO" id="GO:0015293">
    <property type="term" value="F:symporter activity"/>
    <property type="evidence" value="ECO:0007669"/>
    <property type="project" value="InterPro"/>
</dbReference>
<feature type="transmembrane region" description="Helical" evidence="3">
    <location>
        <begin position="226"/>
        <end position="248"/>
    </location>
</feature>
<dbReference type="EMBL" id="CAMXCT020000078">
    <property type="protein sequence ID" value="CAL1126845.1"/>
    <property type="molecule type" value="Genomic_DNA"/>
</dbReference>
<keyword evidence="3" id="KW-0812">Transmembrane</keyword>
<dbReference type="InterPro" id="IPR039672">
    <property type="entry name" value="MFS_2"/>
</dbReference>
<feature type="transmembrane region" description="Helical" evidence="3">
    <location>
        <begin position="178"/>
        <end position="197"/>
    </location>
</feature>
<keyword evidence="3" id="KW-0472">Membrane</keyword>
<dbReference type="PANTHER" id="PTHR11328:SF24">
    <property type="entry name" value="MAJOR FACILITATOR SUPERFAMILY (MFS) PROFILE DOMAIN-CONTAINING PROTEIN"/>
    <property type="match status" value="1"/>
</dbReference>
<evidence type="ECO:0000256" key="3">
    <source>
        <dbReference type="SAM" id="Phobius"/>
    </source>
</evidence>
<reference evidence="4" key="1">
    <citation type="submission" date="2022-10" db="EMBL/GenBank/DDBJ databases">
        <authorList>
            <person name="Chen Y."/>
            <person name="Dougan E. K."/>
            <person name="Chan C."/>
            <person name="Rhodes N."/>
            <person name="Thang M."/>
        </authorList>
    </citation>
    <scope>NUCLEOTIDE SEQUENCE</scope>
</reference>
<dbReference type="SUPFAM" id="SSF103473">
    <property type="entry name" value="MFS general substrate transporter"/>
    <property type="match status" value="1"/>
</dbReference>
<sequence length="737" mass="80968">MNQDAQDAGGMPGEHNDSSDESSKLADSAAAFKENYPMAYSSKRKGKTYFGALSFRTKMTATFPVLAYGALRYFKTGYMKKFYTDDYPRASLSILSTFLIISTLLDLAWDPTLAALTDGTRTVCGRDYGRRKPFLFVASFIVCLFYCLAFAPPVSLSANAQRDSEIWYIENGNSGEKAPIFNSIAAAVWFGIFHILVKVVADATQDIPHGALLVELTPDGKERTNVWSWMEFWGCIGILSGMSLPLLGESNCASSAETGCYEYLFIALGLGLLFMVSNLHLCWHVKERPTKNLVDEAEGFVPSIVGCLSNYPFFILLLSDVVEGFGANLPLLVLPYVVDWIVGKEAAEDFVGSVGMLTALGAGVHMLVRVPMNFFWRWAAGRFGKYRTYMAYELLYGCHMFLFLFVSKGTALLGVILCGTWGMAYAGHWLLYDLVSDVADYDELLTGQRREGQLTMARELVPKICEIPADALPFLLMGYYGYNPDLLEQNESVKWVIKGSISVLPGTAGLLGTFALCFFTLRKKDQHEKIIRGLQRHQAGLVTTDPLTGLRLPPIKREAGAVEFEGSTIGRDQVILLDHFFASEVSWAHHSGDLGKLKVKPVIFLVLSLLLGIPGFWFTLEGWASLSEGHSSIAPVGIILIGFAAIGFLFSLARLRQALRAPRIISKKDLEVMVAIHQSRGRIPGGIKALDEDQAPQPTTKVALPETTSVAANVVEKPTIHVPVTESEGPKSTKASL</sequence>
<comment type="caution">
    <text evidence="4">The sequence shown here is derived from an EMBL/GenBank/DDBJ whole genome shotgun (WGS) entry which is preliminary data.</text>
</comment>
<dbReference type="InterPro" id="IPR036259">
    <property type="entry name" value="MFS_trans_sf"/>
</dbReference>
<dbReference type="EMBL" id="CAMXCT030000078">
    <property type="protein sequence ID" value="CAL4760782.1"/>
    <property type="molecule type" value="Genomic_DNA"/>
</dbReference>
<feature type="transmembrane region" description="Helical" evidence="3">
    <location>
        <begin position="602"/>
        <end position="620"/>
    </location>
</feature>
<keyword evidence="6" id="KW-1185">Reference proteome</keyword>
<dbReference type="AlphaFoldDB" id="A0A9P1BIT4"/>
<evidence type="ECO:0000313" key="6">
    <source>
        <dbReference type="Proteomes" id="UP001152797"/>
    </source>
</evidence>
<feature type="transmembrane region" description="Helical" evidence="3">
    <location>
        <begin position="412"/>
        <end position="432"/>
    </location>
</feature>
<reference evidence="5 6" key="2">
    <citation type="submission" date="2024-05" db="EMBL/GenBank/DDBJ databases">
        <authorList>
            <person name="Chen Y."/>
            <person name="Shah S."/>
            <person name="Dougan E. K."/>
            <person name="Thang M."/>
            <person name="Chan C."/>
        </authorList>
    </citation>
    <scope>NUCLEOTIDE SEQUENCE [LARGE SCALE GENOMIC DNA]</scope>
</reference>
<feature type="transmembrane region" description="Helical" evidence="3">
    <location>
        <begin position="134"/>
        <end position="158"/>
    </location>
</feature>
<feature type="transmembrane region" description="Helical" evidence="3">
    <location>
        <begin position="502"/>
        <end position="521"/>
    </location>
</feature>
<feature type="compositionally biased region" description="Basic and acidic residues" evidence="2">
    <location>
        <begin position="14"/>
        <end position="24"/>
    </location>
</feature>
<feature type="transmembrane region" description="Helical" evidence="3">
    <location>
        <begin position="48"/>
        <end position="70"/>
    </location>
</feature>
<feature type="transmembrane region" description="Helical" evidence="3">
    <location>
        <begin position="632"/>
        <end position="653"/>
    </location>
</feature>
<name>A0A9P1BIT4_9DINO</name>
<dbReference type="OrthoDB" id="410846at2759"/>
<dbReference type="PANTHER" id="PTHR11328">
    <property type="entry name" value="MAJOR FACILITATOR SUPERFAMILY DOMAIN-CONTAINING PROTEIN"/>
    <property type="match status" value="1"/>
</dbReference>
<dbReference type="EMBL" id="CAMXCT010000078">
    <property type="protein sequence ID" value="CAI3973470.1"/>
    <property type="molecule type" value="Genomic_DNA"/>
</dbReference>
<keyword evidence="3" id="KW-1133">Transmembrane helix</keyword>
<dbReference type="GO" id="GO:0008643">
    <property type="term" value="P:carbohydrate transport"/>
    <property type="evidence" value="ECO:0007669"/>
    <property type="project" value="InterPro"/>
</dbReference>
<organism evidence="4">
    <name type="scientific">Cladocopium goreaui</name>
    <dbReference type="NCBI Taxonomy" id="2562237"/>
    <lineage>
        <taxon>Eukaryota</taxon>
        <taxon>Sar</taxon>
        <taxon>Alveolata</taxon>
        <taxon>Dinophyceae</taxon>
        <taxon>Suessiales</taxon>
        <taxon>Symbiodiniaceae</taxon>
        <taxon>Cladocopium</taxon>
    </lineage>
</organism>
<proteinExistence type="inferred from homology"/>
<dbReference type="Proteomes" id="UP001152797">
    <property type="component" value="Unassembled WGS sequence"/>
</dbReference>
<evidence type="ECO:0000256" key="1">
    <source>
        <dbReference type="ARBA" id="ARBA00008335"/>
    </source>
</evidence>
<feature type="transmembrane region" description="Helical" evidence="3">
    <location>
        <begin position="313"/>
        <end position="338"/>
    </location>
</feature>
<accession>A0A9P1BIT4</accession>
<gene>
    <name evidence="4" type="ORF">C1SCF055_LOCUS1975</name>
</gene>
<evidence type="ECO:0000313" key="4">
    <source>
        <dbReference type="EMBL" id="CAI3973470.1"/>
    </source>
</evidence>
<dbReference type="Pfam" id="PF13347">
    <property type="entry name" value="MFS_2"/>
    <property type="match status" value="1"/>
</dbReference>